<feature type="compositionally biased region" description="Basic and acidic residues" evidence="1">
    <location>
        <begin position="32"/>
        <end position="53"/>
    </location>
</feature>
<name>C0CIJ5_BLAHS</name>
<reference evidence="2 3" key="2">
    <citation type="submission" date="2009-02" db="EMBL/GenBank/DDBJ databases">
        <title>Draft genome sequence of Blautia hydrogenotrophica DSM 10507 (Ruminococcus hydrogenotrophicus DSM 10507).</title>
        <authorList>
            <person name="Sudarsanam P."/>
            <person name="Ley R."/>
            <person name="Guruge J."/>
            <person name="Turnbaugh P.J."/>
            <person name="Mahowald M."/>
            <person name="Liep D."/>
            <person name="Gordon J."/>
        </authorList>
    </citation>
    <scope>NUCLEOTIDE SEQUENCE [LARGE SCALE GENOMIC DNA]</scope>
    <source>
        <strain evidence="3">DSM 10507 / JCM 14656 / S5a33</strain>
    </source>
</reference>
<sequence length="80" mass="8683">MVARENIQGHAEQGQHGTGHEAVPAVKISGQPKDETQNRQDAGRKNGDIEPRQHLCMQEDGDKAGGGQQQEKTENYSGAF</sequence>
<dbReference type="Proteomes" id="UP000003100">
    <property type="component" value="Unassembled WGS sequence"/>
</dbReference>
<dbReference type="AlphaFoldDB" id="C0CIJ5"/>
<protein>
    <submittedName>
        <fullName evidence="2">Uncharacterized protein</fullName>
    </submittedName>
</protein>
<comment type="caution">
    <text evidence="2">The sequence shown here is derived from an EMBL/GenBank/DDBJ whole genome shotgun (WGS) entry which is preliminary data.</text>
</comment>
<feature type="region of interest" description="Disordered" evidence="1">
    <location>
        <begin position="1"/>
        <end position="80"/>
    </location>
</feature>
<proteinExistence type="predicted"/>
<evidence type="ECO:0000313" key="3">
    <source>
        <dbReference type="Proteomes" id="UP000003100"/>
    </source>
</evidence>
<dbReference type="HOGENOM" id="CLU_2582683_0_0_9"/>
<organism evidence="2 3">
    <name type="scientific">Blautia hydrogenotrophica (strain DSM 10507 / JCM 14656 / S5a33)</name>
    <name type="common">Ruminococcus hydrogenotrophicus</name>
    <dbReference type="NCBI Taxonomy" id="476272"/>
    <lineage>
        <taxon>Bacteria</taxon>
        <taxon>Bacillati</taxon>
        <taxon>Bacillota</taxon>
        <taxon>Clostridia</taxon>
        <taxon>Lachnospirales</taxon>
        <taxon>Lachnospiraceae</taxon>
        <taxon>Blautia</taxon>
    </lineage>
</organism>
<reference evidence="2 3" key="1">
    <citation type="submission" date="2009-01" db="EMBL/GenBank/DDBJ databases">
        <authorList>
            <person name="Fulton L."/>
            <person name="Clifton S."/>
            <person name="Fulton B."/>
            <person name="Xu J."/>
            <person name="Minx P."/>
            <person name="Pepin K.H."/>
            <person name="Johnson M."/>
            <person name="Bhonagiri V."/>
            <person name="Nash W.E."/>
            <person name="Mardis E.R."/>
            <person name="Wilson R.K."/>
        </authorList>
    </citation>
    <scope>NUCLEOTIDE SEQUENCE [LARGE SCALE GENOMIC DNA]</scope>
    <source>
        <strain evidence="3">DSM 10507 / JCM 14656 / S5a33</strain>
    </source>
</reference>
<dbReference type="EMBL" id="ACBZ01000024">
    <property type="protein sequence ID" value="EEG50377.1"/>
    <property type="molecule type" value="Genomic_DNA"/>
</dbReference>
<gene>
    <name evidence="2" type="ORF">RUMHYD_00658</name>
</gene>
<keyword evidence="3" id="KW-1185">Reference proteome</keyword>
<evidence type="ECO:0000313" key="2">
    <source>
        <dbReference type="EMBL" id="EEG50377.1"/>
    </source>
</evidence>
<accession>C0CIJ5</accession>
<evidence type="ECO:0000256" key="1">
    <source>
        <dbReference type="SAM" id="MobiDB-lite"/>
    </source>
</evidence>